<dbReference type="AlphaFoldDB" id="A0A261G1J0"/>
<dbReference type="InterPro" id="IPR009057">
    <property type="entry name" value="Homeodomain-like_sf"/>
</dbReference>
<evidence type="ECO:0000313" key="7">
    <source>
        <dbReference type="EMBL" id="QOL32305.1"/>
    </source>
</evidence>
<keyword evidence="3" id="KW-0804">Transcription</keyword>
<dbReference type="Proteomes" id="UP000593943">
    <property type="component" value="Chromosome"/>
</dbReference>
<dbReference type="SUPFAM" id="SSF51215">
    <property type="entry name" value="Regulatory protein AraC"/>
    <property type="match status" value="1"/>
</dbReference>
<dbReference type="EMBL" id="MWWZ01000012">
    <property type="protein sequence ID" value="OZG65280.1"/>
    <property type="molecule type" value="Genomic_DNA"/>
</dbReference>
<dbReference type="PROSITE" id="PS01124">
    <property type="entry name" value="HTH_ARAC_FAMILY_2"/>
    <property type="match status" value="1"/>
</dbReference>
<feature type="compositionally biased region" description="Low complexity" evidence="4">
    <location>
        <begin position="175"/>
        <end position="190"/>
    </location>
</feature>
<proteinExistence type="predicted"/>
<dbReference type="GO" id="GO:0043565">
    <property type="term" value="F:sequence-specific DNA binding"/>
    <property type="evidence" value="ECO:0007669"/>
    <property type="project" value="InterPro"/>
</dbReference>
<evidence type="ECO:0000313" key="9">
    <source>
        <dbReference type="Proteomes" id="UP000593943"/>
    </source>
</evidence>
<keyword evidence="1" id="KW-0805">Transcription regulation</keyword>
<dbReference type="Pfam" id="PF12833">
    <property type="entry name" value="HTH_18"/>
    <property type="match status" value="1"/>
</dbReference>
<reference evidence="7 9" key="2">
    <citation type="submission" date="2020-10" db="EMBL/GenBank/DDBJ databases">
        <title>Genome sequencing of Bifidobacterium eulemuris_DSMZ_100216.</title>
        <authorList>
            <person name="Kim J."/>
        </authorList>
    </citation>
    <scope>NUCLEOTIDE SEQUENCE [LARGE SCALE GENOMIC DNA]</scope>
    <source>
        <strain evidence="7 9">DSM 100216</strain>
    </source>
</reference>
<evidence type="ECO:0000259" key="5">
    <source>
        <dbReference type="PROSITE" id="PS01124"/>
    </source>
</evidence>
<evidence type="ECO:0000313" key="6">
    <source>
        <dbReference type="EMBL" id="OZG65280.1"/>
    </source>
</evidence>
<keyword evidence="2" id="KW-0238">DNA-binding</keyword>
<dbReference type="PANTHER" id="PTHR43280:SF27">
    <property type="entry name" value="TRANSCRIPTIONAL REGULATOR MTLR"/>
    <property type="match status" value="1"/>
</dbReference>
<gene>
    <name evidence="7" type="ORF">BE0216_07440</name>
    <name evidence="6" type="ORF">BEUL_2023</name>
</gene>
<accession>A0A261G1J0</accession>
<dbReference type="InterPro" id="IPR003313">
    <property type="entry name" value="AraC-bd"/>
</dbReference>
<dbReference type="Proteomes" id="UP000216057">
    <property type="component" value="Unassembled WGS sequence"/>
</dbReference>
<evidence type="ECO:0000256" key="2">
    <source>
        <dbReference type="ARBA" id="ARBA00023125"/>
    </source>
</evidence>
<sequence>MKYIDDETRHELMLASPQFPARVLAHQGFDKARLHWHDGFEIIYARRGRASLTLNHRRHLVRQGEVKLIPPRCLHEVELLEDPARPDVAPQALSVTLAPEELIAIMPFVNRMQDALDYVAIERESGGAIAEYCDRIYLAITGGGPERYLTANALFFSLLARIFESSTGAGGAPGGTPSETPGETPGAPTGDAEAVRELSDARVIHKIWKYARTHYQEHLTVAMVAEQFGYSREHFSRMFKRYSNTTFKDYLTQVRLHVACDLLVNTESSVSNIRKRSGFANAQSFRNAFMDEFHCGPAEYRRHAWQGEA</sequence>
<dbReference type="EMBL" id="CP062938">
    <property type="protein sequence ID" value="QOL32305.1"/>
    <property type="molecule type" value="Genomic_DNA"/>
</dbReference>
<dbReference type="Gene3D" id="2.60.120.10">
    <property type="entry name" value="Jelly Rolls"/>
    <property type="match status" value="1"/>
</dbReference>
<organism evidence="6 8">
    <name type="scientific">Bifidobacterium eulemuris</name>
    <dbReference type="NCBI Taxonomy" id="1765219"/>
    <lineage>
        <taxon>Bacteria</taxon>
        <taxon>Bacillati</taxon>
        <taxon>Actinomycetota</taxon>
        <taxon>Actinomycetes</taxon>
        <taxon>Bifidobacteriales</taxon>
        <taxon>Bifidobacteriaceae</taxon>
        <taxon>Bifidobacterium</taxon>
    </lineage>
</organism>
<feature type="domain" description="HTH araC/xylS-type" evidence="5">
    <location>
        <begin position="205"/>
        <end position="303"/>
    </location>
</feature>
<dbReference type="SMART" id="SM00342">
    <property type="entry name" value="HTH_ARAC"/>
    <property type="match status" value="1"/>
</dbReference>
<dbReference type="InterPro" id="IPR037923">
    <property type="entry name" value="HTH-like"/>
</dbReference>
<evidence type="ECO:0000256" key="1">
    <source>
        <dbReference type="ARBA" id="ARBA00023015"/>
    </source>
</evidence>
<dbReference type="GO" id="GO:0003700">
    <property type="term" value="F:DNA-binding transcription factor activity"/>
    <property type="evidence" value="ECO:0007669"/>
    <property type="project" value="InterPro"/>
</dbReference>
<dbReference type="PANTHER" id="PTHR43280">
    <property type="entry name" value="ARAC-FAMILY TRANSCRIPTIONAL REGULATOR"/>
    <property type="match status" value="1"/>
</dbReference>
<dbReference type="InterPro" id="IPR014710">
    <property type="entry name" value="RmlC-like_jellyroll"/>
</dbReference>
<dbReference type="SUPFAM" id="SSF46689">
    <property type="entry name" value="Homeodomain-like"/>
    <property type="match status" value="2"/>
</dbReference>
<reference evidence="6 8" key="1">
    <citation type="journal article" date="2017" name="BMC Genomics">
        <title>Comparative genomic and phylogenomic analyses of the Bifidobacteriaceae family.</title>
        <authorList>
            <person name="Lugli G.A."/>
            <person name="Milani C."/>
            <person name="Turroni F."/>
            <person name="Duranti S."/>
            <person name="Mancabelli L."/>
            <person name="Mangifesta M."/>
            <person name="Ferrario C."/>
            <person name="Modesto M."/>
            <person name="Mattarelli P."/>
            <person name="Jiri K."/>
            <person name="van Sinderen D."/>
            <person name="Ventura M."/>
        </authorList>
    </citation>
    <scope>NUCLEOTIDE SEQUENCE [LARGE SCALE GENOMIC DNA]</scope>
    <source>
        <strain evidence="6 8">DSM 100216</strain>
    </source>
</reference>
<protein>
    <submittedName>
        <fullName evidence="6">AraC family transcriptional regulator</fullName>
    </submittedName>
    <submittedName>
        <fullName evidence="7">Helix-turn-helix transcriptional regulator</fullName>
    </submittedName>
</protein>
<dbReference type="Pfam" id="PF02311">
    <property type="entry name" value="AraC_binding"/>
    <property type="match status" value="1"/>
</dbReference>
<dbReference type="KEGG" id="beu:BE0216_07440"/>
<evidence type="ECO:0000256" key="4">
    <source>
        <dbReference type="SAM" id="MobiDB-lite"/>
    </source>
</evidence>
<feature type="region of interest" description="Disordered" evidence="4">
    <location>
        <begin position="169"/>
        <end position="192"/>
    </location>
</feature>
<keyword evidence="9" id="KW-1185">Reference proteome</keyword>
<dbReference type="Gene3D" id="1.10.10.60">
    <property type="entry name" value="Homeodomain-like"/>
    <property type="match status" value="2"/>
</dbReference>
<dbReference type="RefSeq" id="WP_094637526.1">
    <property type="nucleotide sequence ID" value="NZ_CP062938.1"/>
</dbReference>
<evidence type="ECO:0000313" key="8">
    <source>
        <dbReference type="Proteomes" id="UP000216057"/>
    </source>
</evidence>
<name>A0A261G1J0_9BIFI</name>
<evidence type="ECO:0000256" key="3">
    <source>
        <dbReference type="ARBA" id="ARBA00023163"/>
    </source>
</evidence>
<dbReference type="OrthoDB" id="2060755at2"/>
<dbReference type="InterPro" id="IPR018060">
    <property type="entry name" value="HTH_AraC"/>
</dbReference>